<dbReference type="Pfam" id="PF02996">
    <property type="entry name" value="Prefoldin"/>
    <property type="match status" value="1"/>
</dbReference>
<dbReference type="InterPro" id="IPR009053">
    <property type="entry name" value="Prefoldin"/>
</dbReference>
<dbReference type="InterPro" id="IPR004127">
    <property type="entry name" value="Prefoldin_subunit_alpha"/>
</dbReference>
<reference evidence="6" key="1">
    <citation type="submission" date="2020-05" db="UniProtKB">
        <authorList>
            <consortium name="EnsemblMetazoa"/>
        </authorList>
    </citation>
    <scope>IDENTIFICATION</scope>
    <source>
        <strain evidence="6">TTRI</strain>
    </source>
</reference>
<evidence type="ECO:0000313" key="7">
    <source>
        <dbReference type="Proteomes" id="UP000078200"/>
    </source>
</evidence>
<dbReference type="GO" id="GO:0003714">
    <property type="term" value="F:transcription corepressor activity"/>
    <property type="evidence" value="ECO:0007669"/>
    <property type="project" value="TreeGrafter"/>
</dbReference>
<evidence type="ECO:0008006" key="8">
    <source>
        <dbReference type="Google" id="ProtNLM"/>
    </source>
</evidence>
<comment type="similarity">
    <text evidence="3">Belongs to the RNA polymerase II subunit 5-mediating protein family.</text>
</comment>
<keyword evidence="7" id="KW-1185">Reference proteome</keyword>
<keyword evidence="2" id="KW-0539">Nucleus</keyword>
<comment type="subcellular location">
    <subcellularLocation>
        <location evidence="1">Nucleus</location>
    </subcellularLocation>
</comment>
<feature type="region of interest" description="Disordered" evidence="5">
    <location>
        <begin position="346"/>
        <end position="371"/>
    </location>
</feature>
<organism evidence="6 7">
    <name type="scientific">Glossina austeni</name>
    <name type="common">Savannah tsetse fly</name>
    <dbReference type="NCBI Taxonomy" id="7395"/>
    <lineage>
        <taxon>Eukaryota</taxon>
        <taxon>Metazoa</taxon>
        <taxon>Ecdysozoa</taxon>
        <taxon>Arthropoda</taxon>
        <taxon>Hexapoda</taxon>
        <taxon>Insecta</taxon>
        <taxon>Pterygota</taxon>
        <taxon>Neoptera</taxon>
        <taxon>Endopterygota</taxon>
        <taxon>Diptera</taxon>
        <taxon>Brachycera</taxon>
        <taxon>Muscomorpha</taxon>
        <taxon>Hippoboscoidea</taxon>
        <taxon>Glossinidae</taxon>
        <taxon>Glossina</taxon>
    </lineage>
</organism>
<dbReference type="InterPro" id="IPR052255">
    <property type="entry name" value="RNA_pol_II_subunit5-mediator"/>
</dbReference>
<dbReference type="SUPFAM" id="SSF46579">
    <property type="entry name" value="Prefoldin"/>
    <property type="match status" value="1"/>
</dbReference>
<dbReference type="PANTHER" id="PTHR15111:SF0">
    <property type="entry name" value="UNCONVENTIONAL PREFOLDIN RPB5 INTERACTOR 1"/>
    <property type="match status" value="1"/>
</dbReference>
<evidence type="ECO:0000256" key="4">
    <source>
        <dbReference type="SAM" id="Coils"/>
    </source>
</evidence>
<feature type="region of interest" description="Disordered" evidence="5">
    <location>
        <begin position="583"/>
        <end position="611"/>
    </location>
</feature>
<dbReference type="CDD" id="cd23159">
    <property type="entry name" value="Prefoldin_URI1"/>
    <property type="match status" value="1"/>
</dbReference>
<feature type="compositionally biased region" description="Basic and acidic residues" evidence="5">
    <location>
        <begin position="490"/>
        <end position="503"/>
    </location>
</feature>
<dbReference type="Proteomes" id="UP000078200">
    <property type="component" value="Unassembled WGS sequence"/>
</dbReference>
<protein>
    <recommendedName>
        <fullName evidence="8">DUF3835 domain-containing protein</fullName>
    </recommendedName>
</protein>
<feature type="compositionally biased region" description="Acidic residues" evidence="5">
    <location>
        <begin position="346"/>
        <end position="361"/>
    </location>
</feature>
<dbReference type="EnsemblMetazoa" id="GAUT016627-RA">
    <property type="protein sequence ID" value="GAUT016627-PA"/>
    <property type="gene ID" value="GAUT016627"/>
</dbReference>
<dbReference type="PANTHER" id="PTHR15111">
    <property type="entry name" value="RNA POLYMERASE II SUBUNIT 5-MEDIATING PROTEIN NNX3"/>
    <property type="match status" value="1"/>
</dbReference>
<keyword evidence="4" id="KW-0175">Coiled coil</keyword>
<feature type="coiled-coil region" evidence="4">
    <location>
        <begin position="174"/>
        <end position="201"/>
    </location>
</feature>
<evidence type="ECO:0000256" key="1">
    <source>
        <dbReference type="ARBA" id="ARBA00004123"/>
    </source>
</evidence>
<evidence type="ECO:0000256" key="2">
    <source>
        <dbReference type="ARBA" id="ARBA00023242"/>
    </source>
</evidence>
<sequence length="668" mass="78475">MEKRENVLTEALEKNAEETEKWKNYLEETKVGIENLKKFIKHVDVEVMVPLGTKAFMPGKLIHTNEILVSHYQGYFSKCSANKAREICEPRIENAKERLKKLEAEAELWQNKLQKPYVDGVLPVGEKRDIIEDYDEQNELVWRRQHRERMRQAKLKEKIERDSVQKSDEEVFKMLEEAELMEELEQELDSLEINDMTEEIINKLISGDMKVPKERNRISHEKQAEQGDKCLRGIENEEKQGIVKKDEIIDIIMPATNNNILPNPELRADNQLEDCNSDEELPEEIKIITEQAKFLNPFDQIGFYDYQLQIIRRKLSTLPLKTPEQLDEKIRLFTVLEHLEDLLETAEEFDEHNADNEDQDSYTDRKDMTNENHQYLTDKQSEKMKRSQKRRISFALEDETLEFRKNEAVTQMKIKPLRDVIKLDNVPIESQVSENESLNENKKDLIKSKVERNVQFIEENQSKQDFDMVEQILKASMAQIKTLHIRFQHSTREAKHSNSKDDANNQSETYANIPGTPADFYNRYMESLEKENESKFLYLDSYAGEDEVKAPILKEVDRQKAFEDPKLEFSRPAAKKSILRNKKAVKEENHYPDSEIANKKSKTKLNNKSASFDDEEYMSAYNKVMNDVMEKPLMEPEPLPKGKFIDAHAPKKRISRFKQMRMSGEEEV</sequence>
<feature type="region of interest" description="Disordered" evidence="5">
    <location>
        <begin position="490"/>
        <end position="514"/>
    </location>
</feature>
<dbReference type="Gene3D" id="1.10.287.370">
    <property type="match status" value="1"/>
</dbReference>
<feature type="compositionally biased region" description="Basic and acidic residues" evidence="5">
    <location>
        <begin position="584"/>
        <end position="598"/>
    </location>
</feature>
<dbReference type="AlphaFoldDB" id="A0A1A9UV34"/>
<proteinExistence type="inferred from homology"/>
<accession>A0A1A9UV34</accession>
<feature type="region of interest" description="Disordered" evidence="5">
    <location>
        <begin position="633"/>
        <end position="668"/>
    </location>
</feature>
<dbReference type="STRING" id="7395.A0A1A9UV34"/>
<dbReference type="GO" id="GO:0003682">
    <property type="term" value="F:chromatin binding"/>
    <property type="evidence" value="ECO:0007669"/>
    <property type="project" value="TreeGrafter"/>
</dbReference>
<feature type="compositionally biased region" description="Basic residues" evidence="5">
    <location>
        <begin position="650"/>
        <end position="659"/>
    </location>
</feature>
<dbReference type="GO" id="GO:0005634">
    <property type="term" value="C:nucleus"/>
    <property type="evidence" value="ECO:0007669"/>
    <property type="project" value="UniProtKB-SubCell"/>
</dbReference>
<dbReference type="GO" id="GO:0019212">
    <property type="term" value="F:phosphatase inhibitor activity"/>
    <property type="evidence" value="ECO:0007669"/>
    <property type="project" value="TreeGrafter"/>
</dbReference>
<evidence type="ECO:0000256" key="5">
    <source>
        <dbReference type="SAM" id="MobiDB-lite"/>
    </source>
</evidence>
<feature type="coiled-coil region" evidence="4">
    <location>
        <begin position="85"/>
        <end position="112"/>
    </location>
</feature>
<evidence type="ECO:0000313" key="6">
    <source>
        <dbReference type="EnsemblMetazoa" id="GAUT016627-PA"/>
    </source>
</evidence>
<evidence type="ECO:0000256" key="3">
    <source>
        <dbReference type="ARBA" id="ARBA00038295"/>
    </source>
</evidence>
<dbReference type="VEuPathDB" id="VectorBase:GAUT016627"/>
<dbReference type="GO" id="GO:0000122">
    <property type="term" value="P:negative regulation of transcription by RNA polymerase II"/>
    <property type="evidence" value="ECO:0007669"/>
    <property type="project" value="TreeGrafter"/>
</dbReference>
<feature type="compositionally biased region" description="Basic and acidic residues" evidence="5">
    <location>
        <begin position="633"/>
        <end position="649"/>
    </location>
</feature>
<name>A0A1A9UV34_GLOAU</name>